<evidence type="ECO:0000256" key="1">
    <source>
        <dbReference type="ARBA" id="ARBA00004141"/>
    </source>
</evidence>
<dbReference type="InterPro" id="IPR051267">
    <property type="entry name" value="STEAP_metalloreductase"/>
</dbReference>
<dbReference type="GO" id="GO:0052851">
    <property type="term" value="F:ferric-chelate reductase (NADPH) activity"/>
    <property type="evidence" value="ECO:0007669"/>
    <property type="project" value="TreeGrafter"/>
</dbReference>
<reference evidence="8" key="2">
    <citation type="submission" date="2025-09" db="UniProtKB">
        <authorList>
            <consortium name="Ensembl"/>
        </authorList>
    </citation>
    <scope>IDENTIFICATION</scope>
</reference>
<dbReference type="Proteomes" id="UP000694523">
    <property type="component" value="Unplaced"/>
</dbReference>
<dbReference type="GO" id="GO:0015677">
    <property type="term" value="P:copper ion import"/>
    <property type="evidence" value="ECO:0007669"/>
    <property type="project" value="TreeGrafter"/>
</dbReference>
<evidence type="ECO:0000313" key="9">
    <source>
        <dbReference type="Proteomes" id="UP000694523"/>
    </source>
</evidence>
<sequence>MRFLIWARQQIMELARLLHFRPVDMGPLSSSRDIENMPLRLFPGWRGPVLAAVALSIFFFSYSFVRDVIHPYVKSKQSDFYKIPMEVVNRTLPSVAITLLALLFYGTKYRQFPSWLEGWLRSRKQLGLLSFFLAAVHVLYSLCLPMRRSERYLLLNTAYQQVHAEVESTWNEEEVWRVEMYVSFGVMSLGLLSLLAVTSLPSVHSALNWREFSFIQVMQPFEKKCNML</sequence>
<dbReference type="Gene3D" id="3.40.50.720">
    <property type="entry name" value="NAD(P)-binding Rossmann-like Domain"/>
    <property type="match status" value="1"/>
</dbReference>
<evidence type="ECO:0000256" key="5">
    <source>
        <dbReference type="ARBA" id="ARBA00023136"/>
    </source>
</evidence>
<feature type="transmembrane region" description="Helical" evidence="6">
    <location>
        <begin position="126"/>
        <end position="147"/>
    </location>
</feature>
<feature type="transmembrane region" description="Helical" evidence="6">
    <location>
        <begin position="180"/>
        <end position="200"/>
    </location>
</feature>
<organism evidence="8 9">
    <name type="scientific">Neogobius melanostomus</name>
    <name type="common">round goby</name>
    <dbReference type="NCBI Taxonomy" id="47308"/>
    <lineage>
        <taxon>Eukaryota</taxon>
        <taxon>Metazoa</taxon>
        <taxon>Chordata</taxon>
        <taxon>Craniata</taxon>
        <taxon>Vertebrata</taxon>
        <taxon>Euteleostomi</taxon>
        <taxon>Actinopterygii</taxon>
        <taxon>Neopterygii</taxon>
        <taxon>Teleostei</taxon>
        <taxon>Neoteleostei</taxon>
        <taxon>Acanthomorphata</taxon>
        <taxon>Gobiaria</taxon>
        <taxon>Gobiiformes</taxon>
        <taxon>Gobioidei</taxon>
        <taxon>Gobiidae</taxon>
        <taxon>Benthophilinae</taxon>
        <taxon>Neogobiini</taxon>
        <taxon>Neogobius</taxon>
    </lineage>
</organism>
<keyword evidence="4 6" id="KW-1133">Transmembrane helix</keyword>
<dbReference type="GO" id="GO:0005886">
    <property type="term" value="C:plasma membrane"/>
    <property type="evidence" value="ECO:0007669"/>
    <property type="project" value="TreeGrafter"/>
</dbReference>
<dbReference type="GO" id="GO:0008823">
    <property type="term" value="F:cupric reductase (NADH) activity"/>
    <property type="evidence" value="ECO:0007669"/>
    <property type="project" value="TreeGrafter"/>
</dbReference>
<evidence type="ECO:0000256" key="4">
    <source>
        <dbReference type="ARBA" id="ARBA00022989"/>
    </source>
</evidence>
<keyword evidence="3 6" id="KW-0812">Transmembrane</keyword>
<feature type="transmembrane region" description="Helical" evidence="6">
    <location>
        <begin position="47"/>
        <end position="65"/>
    </location>
</feature>
<dbReference type="Ensembl" id="ENSNMLT00000032369.1">
    <property type="protein sequence ID" value="ENSNMLP00000029010.1"/>
    <property type="gene ID" value="ENSNMLG00000018387.1"/>
</dbReference>
<evidence type="ECO:0000259" key="7">
    <source>
        <dbReference type="Pfam" id="PF01794"/>
    </source>
</evidence>
<evidence type="ECO:0000256" key="3">
    <source>
        <dbReference type="ARBA" id="ARBA00022692"/>
    </source>
</evidence>
<keyword evidence="5 6" id="KW-0472">Membrane</keyword>
<dbReference type="PANTHER" id="PTHR14239">
    <property type="entry name" value="DUDULIN-RELATED"/>
    <property type="match status" value="1"/>
</dbReference>
<keyword evidence="9" id="KW-1185">Reference proteome</keyword>
<dbReference type="GO" id="GO:0005768">
    <property type="term" value="C:endosome"/>
    <property type="evidence" value="ECO:0007669"/>
    <property type="project" value="TreeGrafter"/>
</dbReference>
<protein>
    <submittedName>
        <fullName evidence="8">STEAP family member 2, metalloreductase</fullName>
    </submittedName>
</protein>
<feature type="transmembrane region" description="Helical" evidence="6">
    <location>
        <begin position="87"/>
        <end position="105"/>
    </location>
</feature>
<dbReference type="AlphaFoldDB" id="A0A8C6U3X1"/>
<comment type="subcellular location">
    <subcellularLocation>
        <location evidence="1">Membrane</location>
        <topology evidence="1">Multi-pass membrane protein</topology>
    </subcellularLocation>
</comment>
<accession>A0A8C6U3X1</accession>
<evidence type="ECO:0000256" key="2">
    <source>
        <dbReference type="ARBA" id="ARBA00007729"/>
    </source>
</evidence>
<reference evidence="8" key="1">
    <citation type="submission" date="2025-08" db="UniProtKB">
        <authorList>
            <consortium name="Ensembl"/>
        </authorList>
    </citation>
    <scope>IDENTIFICATION</scope>
</reference>
<name>A0A8C6U3X1_9GOBI</name>
<feature type="domain" description="Ferric oxidoreductase" evidence="7">
    <location>
        <begin position="95"/>
        <end position="216"/>
    </location>
</feature>
<evidence type="ECO:0000313" key="8">
    <source>
        <dbReference type="Ensembl" id="ENSNMLP00000029010.1"/>
    </source>
</evidence>
<comment type="similarity">
    <text evidence="2">Belongs to the STEAP family.</text>
</comment>
<proteinExistence type="inferred from homology"/>
<evidence type="ECO:0000256" key="6">
    <source>
        <dbReference type="SAM" id="Phobius"/>
    </source>
</evidence>
<dbReference type="Pfam" id="PF01794">
    <property type="entry name" value="Ferric_reduct"/>
    <property type="match status" value="1"/>
</dbReference>
<dbReference type="PANTHER" id="PTHR14239:SF6">
    <property type="entry name" value="METALLOREDUCTASE STEAP2"/>
    <property type="match status" value="1"/>
</dbReference>
<dbReference type="InterPro" id="IPR013130">
    <property type="entry name" value="Fe3_Rdtase_TM_dom"/>
</dbReference>